<reference evidence="3 4" key="1">
    <citation type="submission" date="2017-10" db="EMBL/GenBank/DDBJ databases">
        <title>Draft genome of Longibacter Salinarum.</title>
        <authorList>
            <person name="Goh K.M."/>
            <person name="Shamsir M.S."/>
            <person name="Lim S.W."/>
        </authorList>
    </citation>
    <scope>NUCLEOTIDE SEQUENCE [LARGE SCALE GENOMIC DNA]</scope>
    <source>
        <strain evidence="3 4">KCTC 52045</strain>
    </source>
</reference>
<dbReference type="RefSeq" id="WP_098073783.1">
    <property type="nucleotide sequence ID" value="NZ_PDEQ01000001.1"/>
</dbReference>
<dbReference type="GO" id="GO:0016462">
    <property type="term" value="F:pyrophosphatase activity"/>
    <property type="evidence" value="ECO:0007669"/>
    <property type="project" value="TreeGrafter"/>
</dbReference>
<dbReference type="AlphaFoldDB" id="A0A2A8D1S3"/>
<protein>
    <submittedName>
        <fullName evidence="3">Exopolyphosphatase</fullName>
    </submittedName>
</protein>
<dbReference type="InterPro" id="IPR003695">
    <property type="entry name" value="Ppx_GppA_N"/>
</dbReference>
<dbReference type="PANTHER" id="PTHR30005:SF0">
    <property type="entry name" value="RETROGRADE REGULATION PROTEIN 2"/>
    <property type="match status" value="1"/>
</dbReference>
<evidence type="ECO:0000313" key="3">
    <source>
        <dbReference type="EMBL" id="PEN14885.1"/>
    </source>
</evidence>
<keyword evidence="4" id="KW-1185">Reference proteome</keyword>
<dbReference type="Pfam" id="PF02541">
    <property type="entry name" value="Ppx-GppA"/>
    <property type="match status" value="1"/>
</dbReference>
<dbReference type="SUPFAM" id="SSF53067">
    <property type="entry name" value="Actin-like ATPase domain"/>
    <property type="match status" value="2"/>
</dbReference>
<dbReference type="InterPro" id="IPR050273">
    <property type="entry name" value="GppA/Ppx_hydrolase"/>
</dbReference>
<dbReference type="CDD" id="cd24006">
    <property type="entry name" value="ASKHA_NBD_PPX_GppA"/>
    <property type="match status" value="1"/>
</dbReference>
<dbReference type="PANTHER" id="PTHR30005">
    <property type="entry name" value="EXOPOLYPHOSPHATASE"/>
    <property type="match status" value="1"/>
</dbReference>
<evidence type="ECO:0000259" key="2">
    <source>
        <dbReference type="Pfam" id="PF21447"/>
    </source>
</evidence>
<dbReference type="EMBL" id="PDEQ01000001">
    <property type="protein sequence ID" value="PEN14885.1"/>
    <property type="molecule type" value="Genomic_DNA"/>
</dbReference>
<dbReference type="Pfam" id="PF21447">
    <property type="entry name" value="Ppx-GppA_III"/>
    <property type="match status" value="1"/>
</dbReference>
<comment type="caution">
    <text evidence="3">The sequence shown here is derived from an EMBL/GenBank/DDBJ whole genome shotgun (WGS) entry which is preliminary data.</text>
</comment>
<feature type="domain" description="Ppx/GppA phosphatase C-terminal" evidence="2">
    <location>
        <begin position="345"/>
        <end position="502"/>
    </location>
</feature>
<dbReference type="InterPro" id="IPR048950">
    <property type="entry name" value="Ppx_GppA_C"/>
</dbReference>
<gene>
    <name evidence="3" type="ORF">CRI94_00905</name>
</gene>
<name>A0A2A8D1S3_9BACT</name>
<dbReference type="Proteomes" id="UP000220102">
    <property type="component" value="Unassembled WGS sequence"/>
</dbReference>
<proteinExistence type="predicted"/>
<feature type="domain" description="Ppx/GppA phosphatase N-terminal" evidence="1">
    <location>
        <begin position="45"/>
        <end position="326"/>
    </location>
</feature>
<dbReference type="Gene3D" id="3.30.420.40">
    <property type="match status" value="1"/>
</dbReference>
<dbReference type="SUPFAM" id="SSF109604">
    <property type="entry name" value="HD-domain/PDEase-like"/>
    <property type="match status" value="1"/>
</dbReference>
<sequence length="560" mass="62800">MPAQQRAACLLVPDTTYQTRYQSSPVRICVIDLGTNSFHAVIVDAYPNGTYKVVDRMKEMVRLGQSGLADHQLPEDAMDRGLQALKRIYTLAKGWDTREFLAYATSAIREAKNGGDFIERVKREVGLKIRPISGEQEAELIFLGIRRAVDLDEPSLLIDIGGGSVECIVVDGREPAFARSVKLGAARMTERFVHSDPLSEADETAMREHYRSVMEPVLQAARSHGVTAIVGSSGTAKSLGRLCVGTHGDDDRTVFQQVLDVDPYREALHWVIRSDAEGRVEHPDIDPKRVDQIGAGAVLLDTILDELPSVTHIKTSANALREGMVDHFIRQNYTRIRKLAPFSDVRRRSVHEIAFRFDWEERHAQHVAATATFLFDVLKDRYNGPKSDVELLEYAAILHDIGYHISHSGHHKHSRYLIQHSDLQGFQPDEKRILALVARYHRKSFPDESRHKRFRKLSKPNRERVRQLAGILRIAEGLDRSHFQNVAALEIDLTDDVLTIALDSKGDPELEIWAAGEESGLFREVFGIDVSIEEKDIRIEGDGIKMGPAPVTHAVPASSE</sequence>
<dbReference type="InterPro" id="IPR043129">
    <property type="entry name" value="ATPase_NBD"/>
</dbReference>
<dbReference type="OrthoDB" id="9814545at2"/>
<dbReference type="Gene3D" id="3.30.420.150">
    <property type="entry name" value="Exopolyphosphatase. Domain 2"/>
    <property type="match status" value="1"/>
</dbReference>
<evidence type="ECO:0000259" key="1">
    <source>
        <dbReference type="Pfam" id="PF02541"/>
    </source>
</evidence>
<dbReference type="Gene3D" id="1.10.3210.10">
    <property type="entry name" value="Hypothetical protein af1432"/>
    <property type="match status" value="1"/>
</dbReference>
<evidence type="ECO:0000313" key="4">
    <source>
        <dbReference type="Proteomes" id="UP000220102"/>
    </source>
</evidence>
<accession>A0A2A8D1S3</accession>
<organism evidence="3 4">
    <name type="scientific">Longibacter salinarum</name>
    <dbReference type="NCBI Taxonomy" id="1850348"/>
    <lineage>
        <taxon>Bacteria</taxon>
        <taxon>Pseudomonadati</taxon>
        <taxon>Rhodothermota</taxon>
        <taxon>Rhodothermia</taxon>
        <taxon>Rhodothermales</taxon>
        <taxon>Salisaetaceae</taxon>
        <taxon>Longibacter</taxon>
    </lineage>
</organism>